<dbReference type="Proteomes" id="UP000260943">
    <property type="component" value="Unassembled WGS sequence"/>
</dbReference>
<dbReference type="PROSITE" id="PS50977">
    <property type="entry name" value="HTH_TETR_2"/>
    <property type="match status" value="1"/>
</dbReference>
<name>A0A3E4QYJ2_9ACTN</name>
<protein>
    <submittedName>
        <fullName evidence="6">TetR/AcrR family transcriptional regulator</fullName>
    </submittedName>
</protein>
<keyword evidence="2 4" id="KW-0238">DNA-binding</keyword>
<organism evidence="6 7">
    <name type="scientific">Collinsella tanakaei</name>
    <dbReference type="NCBI Taxonomy" id="626935"/>
    <lineage>
        <taxon>Bacteria</taxon>
        <taxon>Bacillati</taxon>
        <taxon>Actinomycetota</taxon>
        <taxon>Coriobacteriia</taxon>
        <taxon>Coriobacteriales</taxon>
        <taxon>Coriobacteriaceae</taxon>
        <taxon>Collinsella</taxon>
    </lineage>
</organism>
<dbReference type="PANTHER" id="PTHR47506:SF1">
    <property type="entry name" value="HTH-TYPE TRANSCRIPTIONAL REGULATOR YJDC"/>
    <property type="match status" value="1"/>
</dbReference>
<keyword evidence="3" id="KW-0804">Transcription</keyword>
<dbReference type="Gene3D" id="1.10.357.10">
    <property type="entry name" value="Tetracycline Repressor, domain 2"/>
    <property type="match status" value="1"/>
</dbReference>
<comment type="caution">
    <text evidence="6">The sequence shown here is derived from an EMBL/GenBank/DDBJ whole genome shotgun (WGS) entry which is preliminary data.</text>
</comment>
<gene>
    <name evidence="6" type="ORF">DXC81_00200</name>
</gene>
<dbReference type="EMBL" id="QSRJ01000001">
    <property type="protein sequence ID" value="RGL12131.1"/>
    <property type="molecule type" value="Genomic_DNA"/>
</dbReference>
<dbReference type="RefSeq" id="WP_117678659.1">
    <property type="nucleotide sequence ID" value="NZ_QSRJ01000001.1"/>
</dbReference>
<evidence type="ECO:0000259" key="5">
    <source>
        <dbReference type="PROSITE" id="PS50977"/>
    </source>
</evidence>
<dbReference type="InterPro" id="IPR001647">
    <property type="entry name" value="HTH_TetR"/>
</dbReference>
<evidence type="ECO:0000313" key="6">
    <source>
        <dbReference type="EMBL" id="RGL12131.1"/>
    </source>
</evidence>
<evidence type="ECO:0000256" key="1">
    <source>
        <dbReference type="ARBA" id="ARBA00023015"/>
    </source>
</evidence>
<keyword evidence="1" id="KW-0805">Transcription regulation</keyword>
<feature type="domain" description="HTH tetR-type" evidence="5">
    <location>
        <begin position="8"/>
        <end position="69"/>
    </location>
</feature>
<evidence type="ECO:0000313" key="7">
    <source>
        <dbReference type="Proteomes" id="UP000260943"/>
    </source>
</evidence>
<evidence type="ECO:0000256" key="4">
    <source>
        <dbReference type="PROSITE-ProRule" id="PRU00335"/>
    </source>
</evidence>
<feature type="DNA-binding region" description="H-T-H motif" evidence="4">
    <location>
        <begin position="32"/>
        <end position="51"/>
    </location>
</feature>
<dbReference type="Pfam" id="PF00440">
    <property type="entry name" value="TetR_N"/>
    <property type="match status" value="1"/>
</dbReference>
<evidence type="ECO:0000256" key="2">
    <source>
        <dbReference type="ARBA" id="ARBA00023125"/>
    </source>
</evidence>
<dbReference type="PANTHER" id="PTHR47506">
    <property type="entry name" value="TRANSCRIPTIONAL REGULATORY PROTEIN"/>
    <property type="match status" value="1"/>
</dbReference>
<dbReference type="InterPro" id="IPR009057">
    <property type="entry name" value="Homeodomain-like_sf"/>
</dbReference>
<dbReference type="GO" id="GO:0003677">
    <property type="term" value="F:DNA binding"/>
    <property type="evidence" value="ECO:0007669"/>
    <property type="project" value="UniProtKB-UniRule"/>
</dbReference>
<accession>A0A3E4QYJ2</accession>
<reference evidence="6 7" key="1">
    <citation type="submission" date="2018-08" db="EMBL/GenBank/DDBJ databases">
        <title>A genome reference for cultivated species of the human gut microbiota.</title>
        <authorList>
            <person name="Zou Y."/>
            <person name="Xue W."/>
            <person name="Luo G."/>
        </authorList>
    </citation>
    <scope>NUCLEOTIDE SEQUENCE [LARGE SCALE GENOMIC DNA]</scope>
    <source>
        <strain evidence="6 7">TF08-14</strain>
    </source>
</reference>
<evidence type="ECO:0000256" key="3">
    <source>
        <dbReference type="ARBA" id="ARBA00023163"/>
    </source>
</evidence>
<dbReference type="AlphaFoldDB" id="A0A3E4QYJ2"/>
<sequence length="235" mass="26677">MARNKHPEETVVKILDVAMRLFVERGYEQTSMQNIIDGLGGLTKGAVYHHFSSKEEIFLAAMDRVMAPGAEHLRKIRDAEGMTGREKIQAMFENGARGVDSAFFSQADPELDPMKNPRMLAAEYRDLFDVSAHELMLPAIEQGVEDGSIQTDYPRELAETIALLNNLWCVPAFFPARDEEEQRRRVGFMNDFLSAMGLEVVLDPRVSLETWRRRCGETAQEDARADARTDVRARR</sequence>
<dbReference type="SUPFAM" id="SSF46689">
    <property type="entry name" value="Homeodomain-like"/>
    <property type="match status" value="1"/>
</dbReference>
<proteinExistence type="predicted"/>